<dbReference type="Pfam" id="PF00817">
    <property type="entry name" value="IMS"/>
    <property type="match status" value="1"/>
</dbReference>
<keyword evidence="8" id="KW-0227">DNA damage</keyword>
<dbReference type="InterPro" id="IPR022880">
    <property type="entry name" value="DNApol_IV"/>
</dbReference>
<dbReference type="EMBL" id="JALJOV010000613">
    <property type="protein sequence ID" value="KAK9862385.1"/>
    <property type="molecule type" value="Genomic_DNA"/>
</dbReference>
<evidence type="ECO:0000256" key="6">
    <source>
        <dbReference type="ARBA" id="ARBA00022705"/>
    </source>
</evidence>
<feature type="region of interest" description="Disordered" evidence="13">
    <location>
        <begin position="510"/>
        <end position="576"/>
    </location>
</feature>
<sequence length="615" mass="66545">MNTVFTNAKAGMAGVDKEHVQKVVYEMSKNSPHFKNEQRKQKQTDERIAKMKQRAHGISQTDLAGLTRSMDAKVAHLETTRDLSRTWLTVDMDAFFAACEELDNPALKTQPMAVGGIGMISTANYVARKYGVRSAMPGFIARELCPQLVFAKPNFSKYTAASRASRVIFADYDAEFSAGSLDEAHLDVTDYCNQHGLSGADVAETIRRRMREEVKLTCSVGVGPNRLLSKVAADMNKPDGQYVVAADLPGIKRFVAALPIRKVPGIGKVAEQTLAAFGVTACQGLLDHKGLLAGLYSPISMDFFLASGLGLGQTQHSEPVADGEVGRKGISCERTFGPISKTGELEAKACELAEKLAEEMAAEGLKGKTCTLKLKETTFEVQACELAEKLAEEMADEGLKGKTLTLKLKETTFELRTRAHTSSQFISSVADIRNVALRLLRAEMPIAIRLMGLRMSSFQEIRTLPGQRSLSAFIQPAAAGSATAGTEQPLKQQGAAQDFSIAFQHAVDALPDESEDEEPEDANGAPEPHQSSYSMADDLQAQSGRSEDKWREAPLPQQSDLAAPRIAELPSTDLQQSCTGSVGFGQFAAQKRKRPSGAVTGHKRTGIEAYLRPAA</sequence>
<dbReference type="FunFam" id="3.30.1490.100:FF:000004">
    <property type="entry name" value="DNA polymerase IV"/>
    <property type="match status" value="1"/>
</dbReference>
<dbReference type="Gene3D" id="3.30.1490.100">
    <property type="entry name" value="DNA polymerase, Y-family, little finger domain"/>
    <property type="match status" value="2"/>
</dbReference>
<evidence type="ECO:0000256" key="8">
    <source>
        <dbReference type="ARBA" id="ARBA00022763"/>
    </source>
</evidence>
<protein>
    <recommendedName>
        <fullName evidence="3">DNA polymerase kappa</fullName>
        <ecNumber evidence="2">2.7.7.7</ecNumber>
    </recommendedName>
</protein>
<dbReference type="Gene3D" id="3.40.1170.60">
    <property type="match status" value="1"/>
</dbReference>
<evidence type="ECO:0000256" key="11">
    <source>
        <dbReference type="ARBA" id="ARBA00023204"/>
    </source>
</evidence>
<reference evidence="15 16" key="1">
    <citation type="journal article" date="2024" name="Nat. Commun.">
        <title>Phylogenomics reveals the evolutionary origins of lichenization in chlorophyte algae.</title>
        <authorList>
            <person name="Puginier C."/>
            <person name="Libourel C."/>
            <person name="Otte J."/>
            <person name="Skaloud P."/>
            <person name="Haon M."/>
            <person name="Grisel S."/>
            <person name="Petersen M."/>
            <person name="Berrin J.G."/>
            <person name="Delaux P.M."/>
            <person name="Dal Grande F."/>
            <person name="Keller J."/>
        </authorList>
    </citation>
    <scope>NUCLEOTIDE SEQUENCE [LARGE SCALE GENOMIC DNA]</scope>
    <source>
        <strain evidence="15 16">SAG 2523</strain>
    </source>
</reference>
<dbReference type="SUPFAM" id="SSF100879">
    <property type="entry name" value="Lesion bypass DNA polymerase (Y-family), little finger domain"/>
    <property type="match status" value="2"/>
</dbReference>
<evidence type="ECO:0000259" key="14">
    <source>
        <dbReference type="PROSITE" id="PS50173"/>
    </source>
</evidence>
<proteinExistence type="inferred from homology"/>
<evidence type="ECO:0000256" key="7">
    <source>
        <dbReference type="ARBA" id="ARBA00022723"/>
    </source>
</evidence>
<dbReference type="GO" id="GO:0005634">
    <property type="term" value="C:nucleus"/>
    <property type="evidence" value="ECO:0007669"/>
    <property type="project" value="TreeGrafter"/>
</dbReference>
<comment type="caution">
    <text evidence="15">The sequence shown here is derived from an EMBL/GenBank/DDBJ whole genome shotgun (WGS) entry which is preliminary data.</text>
</comment>
<evidence type="ECO:0000256" key="2">
    <source>
        <dbReference type="ARBA" id="ARBA00012417"/>
    </source>
</evidence>
<keyword evidence="5" id="KW-0548">Nucleotidyltransferase</keyword>
<dbReference type="InterPro" id="IPR036775">
    <property type="entry name" value="DNA_pol_Y-fam_lit_finger_sf"/>
</dbReference>
<evidence type="ECO:0000256" key="5">
    <source>
        <dbReference type="ARBA" id="ARBA00022695"/>
    </source>
</evidence>
<dbReference type="GO" id="GO:0042276">
    <property type="term" value="P:error-prone translesion synthesis"/>
    <property type="evidence" value="ECO:0007669"/>
    <property type="project" value="TreeGrafter"/>
</dbReference>
<evidence type="ECO:0000256" key="4">
    <source>
        <dbReference type="ARBA" id="ARBA00022679"/>
    </source>
</evidence>
<dbReference type="PROSITE" id="PS50173">
    <property type="entry name" value="UMUC"/>
    <property type="match status" value="1"/>
</dbReference>
<feature type="domain" description="UmuC" evidence="14">
    <location>
        <begin position="87"/>
        <end position="267"/>
    </location>
</feature>
<keyword evidence="4" id="KW-0808">Transferase</keyword>
<evidence type="ECO:0000313" key="15">
    <source>
        <dbReference type="EMBL" id="KAK9862385.1"/>
    </source>
</evidence>
<evidence type="ECO:0000313" key="16">
    <source>
        <dbReference type="Proteomes" id="UP001485043"/>
    </source>
</evidence>
<dbReference type="InterPro" id="IPR050116">
    <property type="entry name" value="DNA_polymerase-Y"/>
</dbReference>
<dbReference type="GO" id="GO:0003684">
    <property type="term" value="F:damaged DNA binding"/>
    <property type="evidence" value="ECO:0007669"/>
    <property type="project" value="InterPro"/>
</dbReference>
<keyword evidence="11" id="KW-0234">DNA repair</keyword>
<comment type="similarity">
    <text evidence="1">Belongs to the DNA polymerase type-Y family.</text>
</comment>
<dbReference type="GO" id="GO:0046872">
    <property type="term" value="F:metal ion binding"/>
    <property type="evidence" value="ECO:0007669"/>
    <property type="project" value="UniProtKB-KW"/>
</dbReference>
<dbReference type="CDD" id="cd03586">
    <property type="entry name" value="PolY_Pol_IV_kappa"/>
    <property type="match status" value="1"/>
</dbReference>
<keyword evidence="9" id="KW-0460">Magnesium</keyword>
<dbReference type="GO" id="GO:0006281">
    <property type="term" value="P:DNA repair"/>
    <property type="evidence" value="ECO:0007669"/>
    <property type="project" value="UniProtKB-KW"/>
</dbReference>
<dbReference type="Gene3D" id="3.30.70.270">
    <property type="match status" value="1"/>
</dbReference>
<dbReference type="InterPro" id="IPR043502">
    <property type="entry name" value="DNA/RNA_pol_sf"/>
</dbReference>
<evidence type="ECO:0000256" key="10">
    <source>
        <dbReference type="ARBA" id="ARBA00022932"/>
    </source>
</evidence>
<dbReference type="InterPro" id="IPR017961">
    <property type="entry name" value="DNA_pol_Y-fam_little_finger"/>
</dbReference>
<feature type="compositionally biased region" description="Acidic residues" evidence="13">
    <location>
        <begin position="510"/>
        <end position="521"/>
    </location>
</feature>
<evidence type="ECO:0000256" key="9">
    <source>
        <dbReference type="ARBA" id="ARBA00022842"/>
    </source>
</evidence>
<dbReference type="SUPFAM" id="SSF56672">
    <property type="entry name" value="DNA/RNA polymerases"/>
    <property type="match status" value="1"/>
</dbReference>
<comment type="catalytic activity">
    <reaction evidence="12">
        <text>DNA(n) + a 2'-deoxyribonucleoside 5'-triphosphate = DNA(n+1) + diphosphate</text>
        <dbReference type="Rhea" id="RHEA:22508"/>
        <dbReference type="Rhea" id="RHEA-COMP:17339"/>
        <dbReference type="Rhea" id="RHEA-COMP:17340"/>
        <dbReference type="ChEBI" id="CHEBI:33019"/>
        <dbReference type="ChEBI" id="CHEBI:61560"/>
        <dbReference type="ChEBI" id="CHEBI:173112"/>
        <dbReference type="EC" id="2.7.7.7"/>
    </reaction>
</comment>
<dbReference type="Pfam" id="PF11799">
    <property type="entry name" value="IMS_C"/>
    <property type="match status" value="2"/>
</dbReference>
<evidence type="ECO:0000256" key="13">
    <source>
        <dbReference type="SAM" id="MobiDB-lite"/>
    </source>
</evidence>
<dbReference type="EC" id="2.7.7.7" evidence="2"/>
<dbReference type="AlphaFoldDB" id="A0AAW1T186"/>
<feature type="compositionally biased region" description="Polar residues" evidence="13">
    <location>
        <begin position="529"/>
        <end position="544"/>
    </location>
</feature>
<keyword evidence="10" id="KW-0239">DNA-directed DNA polymerase</keyword>
<keyword evidence="7" id="KW-0479">Metal-binding</keyword>
<dbReference type="GO" id="GO:0006260">
    <property type="term" value="P:DNA replication"/>
    <property type="evidence" value="ECO:0007669"/>
    <property type="project" value="UniProtKB-KW"/>
</dbReference>
<evidence type="ECO:0000256" key="12">
    <source>
        <dbReference type="ARBA" id="ARBA00049244"/>
    </source>
</evidence>
<evidence type="ECO:0000256" key="3">
    <source>
        <dbReference type="ARBA" id="ARBA00016178"/>
    </source>
</evidence>
<organism evidence="15 16">
    <name type="scientific">Apatococcus fuscideae</name>
    <dbReference type="NCBI Taxonomy" id="2026836"/>
    <lineage>
        <taxon>Eukaryota</taxon>
        <taxon>Viridiplantae</taxon>
        <taxon>Chlorophyta</taxon>
        <taxon>core chlorophytes</taxon>
        <taxon>Trebouxiophyceae</taxon>
        <taxon>Chlorellales</taxon>
        <taxon>Chlorellaceae</taxon>
        <taxon>Apatococcus</taxon>
    </lineage>
</organism>
<evidence type="ECO:0000256" key="1">
    <source>
        <dbReference type="ARBA" id="ARBA00010945"/>
    </source>
</evidence>
<dbReference type="Proteomes" id="UP001485043">
    <property type="component" value="Unassembled WGS sequence"/>
</dbReference>
<keyword evidence="6" id="KW-0235">DNA replication</keyword>
<dbReference type="PANTHER" id="PTHR11076:SF33">
    <property type="entry name" value="DNA POLYMERASE KAPPA"/>
    <property type="match status" value="1"/>
</dbReference>
<dbReference type="InterPro" id="IPR001126">
    <property type="entry name" value="UmuC"/>
</dbReference>
<dbReference type="PANTHER" id="PTHR11076">
    <property type="entry name" value="DNA REPAIR POLYMERASE UMUC / TRANSFERASE FAMILY MEMBER"/>
    <property type="match status" value="1"/>
</dbReference>
<gene>
    <name evidence="15" type="ORF">WJX84_004497</name>
</gene>
<name>A0AAW1T186_9CHLO</name>
<keyword evidence="16" id="KW-1185">Reference proteome</keyword>
<dbReference type="Pfam" id="PF11798">
    <property type="entry name" value="IMS_HHH"/>
    <property type="match status" value="1"/>
</dbReference>
<accession>A0AAW1T186</accession>
<dbReference type="GO" id="GO:0003887">
    <property type="term" value="F:DNA-directed DNA polymerase activity"/>
    <property type="evidence" value="ECO:0007669"/>
    <property type="project" value="UniProtKB-KW"/>
</dbReference>
<dbReference type="InterPro" id="IPR024728">
    <property type="entry name" value="PolY_HhH_motif"/>
</dbReference>
<dbReference type="Gene3D" id="1.10.150.810">
    <property type="match status" value="2"/>
</dbReference>
<dbReference type="FunFam" id="1.10.150.810:FF:000003">
    <property type="entry name" value="DNA polymerase kappa subunit"/>
    <property type="match status" value="1"/>
</dbReference>
<dbReference type="FunFam" id="3.40.1170.60:FF:000012">
    <property type="entry name" value="Putative DNA-directed polymerase kappa"/>
    <property type="match status" value="1"/>
</dbReference>
<dbReference type="InterPro" id="IPR043128">
    <property type="entry name" value="Rev_trsase/Diguanyl_cyclase"/>
</dbReference>